<evidence type="ECO:0000313" key="9">
    <source>
        <dbReference type="Proteomes" id="UP001597252"/>
    </source>
</evidence>
<gene>
    <name evidence="8" type="ORF">ACFQ5J_11040</name>
</gene>
<feature type="domain" description="VTT" evidence="7">
    <location>
        <begin position="68"/>
        <end position="183"/>
    </location>
</feature>
<evidence type="ECO:0000256" key="6">
    <source>
        <dbReference type="RuleBase" id="RU366058"/>
    </source>
</evidence>
<dbReference type="InterPro" id="IPR015414">
    <property type="entry name" value="TMEM64"/>
</dbReference>
<name>A0ABW4EBH0_9LACO</name>
<keyword evidence="5 6" id="KW-0472">Membrane</keyword>
<dbReference type="Pfam" id="PF09335">
    <property type="entry name" value="VTT_dom"/>
    <property type="match status" value="1"/>
</dbReference>
<evidence type="ECO:0000259" key="7">
    <source>
        <dbReference type="Pfam" id="PF09335"/>
    </source>
</evidence>
<proteinExistence type="inferred from homology"/>
<feature type="transmembrane region" description="Helical" evidence="6">
    <location>
        <begin position="138"/>
        <end position="160"/>
    </location>
</feature>
<dbReference type="Proteomes" id="UP001597252">
    <property type="component" value="Unassembled WGS sequence"/>
</dbReference>
<protein>
    <recommendedName>
        <fullName evidence="6">TVP38/TMEM64 family membrane protein</fullName>
    </recommendedName>
</protein>
<feature type="transmembrane region" description="Helical" evidence="6">
    <location>
        <begin position="167"/>
        <end position="187"/>
    </location>
</feature>
<dbReference type="RefSeq" id="WP_125753491.1">
    <property type="nucleotide sequence ID" value="NZ_JBHTON010000037.1"/>
</dbReference>
<sequence length="198" mass="21920">MEAPRSRQVLNASTLVCFAAAITVSVYWYHLGVFHDLHSLQGFLNSAGWFGPLAFILIQIIQVVIPVIPGGVSTAAGVLLFGPVAGFSYNYIGIVIGSLINFALARHYGQAFIRHIISAHTFNKYMAYTKNQRRFDRFFALAIVLPVAPDDALCLIAGLTQMSWRRFCLIIFLGKPITIAAYSWGLVTGAQWLMHWLG</sequence>
<evidence type="ECO:0000256" key="1">
    <source>
        <dbReference type="ARBA" id="ARBA00004651"/>
    </source>
</evidence>
<dbReference type="EMBL" id="JBHTON010000037">
    <property type="protein sequence ID" value="MFD1485766.1"/>
    <property type="molecule type" value="Genomic_DNA"/>
</dbReference>
<evidence type="ECO:0000313" key="8">
    <source>
        <dbReference type="EMBL" id="MFD1485766.1"/>
    </source>
</evidence>
<feature type="transmembrane region" description="Helical" evidence="6">
    <location>
        <begin position="9"/>
        <end position="29"/>
    </location>
</feature>
<keyword evidence="9" id="KW-1185">Reference proteome</keyword>
<comment type="similarity">
    <text evidence="6">Belongs to the TVP38/TMEM64 family.</text>
</comment>
<keyword evidence="3 6" id="KW-0812">Transmembrane</keyword>
<evidence type="ECO:0000256" key="5">
    <source>
        <dbReference type="ARBA" id="ARBA00023136"/>
    </source>
</evidence>
<keyword evidence="2 6" id="KW-1003">Cell membrane</keyword>
<feature type="transmembrane region" description="Helical" evidence="6">
    <location>
        <begin position="80"/>
        <end position="104"/>
    </location>
</feature>
<comment type="caution">
    <text evidence="8">The sequence shown here is derived from an EMBL/GenBank/DDBJ whole genome shotgun (WGS) entry which is preliminary data.</text>
</comment>
<evidence type="ECO:0000256" key="2">
    <source>
        <dbReference type="ARBA" id="ARBA00022475"/>
    </source>
</evidence>
<dbReference type="PANTHER" id="PTHR12677">
    <property type="entry name" value="GOLGI APPARATUS MEMBRANE PROTEIN TVP38-RELATED"/>
    <property type="match status" value="1"/>
</dbReference>
<organism evidence="8 9">
    <name type="scientific">Lacticaseibacillus baoqingensis</name>
    <dbReference type="NCBI Taxonomy" id="2486013"/>
    <lineage>
        <taxon>Bacteria</taxon>
        <taxon>Bacillati</taxon>
        <taxon>Bacillota</taxon>
        <taxon>Bacilli</taxon>
        <taxon>Lactobacillales</taxon>
        <taxon>Lactobacillaceae</taxon>
        <taxon>Lacticaseibacillus</taxon>
    </lineage>
</organism>
<dbReference type="PANTHER" id="PTHR12677:SF49">
    <property type="entry name" value="TVP38_TMEM64 FAMILY MEMBRANE PROTEIN"/>
    <property type="match status" value="1"/>
</dbReference>
<keyword evidence="4 6" id="KW-1133">Transmembrane helix</keyword>
<feature type="transmembrane region" description="Helical" evidence="6">
    <location>
        <begin position="49"/>
        <end position="68"/>
    </location>
</feature>
<evidence type="ECO:0000256" key="4">
    <source>
        <dbReference type="ARBA" id="ARBA00022989"/>
    </source>
</evidence>
<accession>A0ABW4EBH0</accession>
<dbReference type="InterPro" id="IPR032816">
    <property type="entry name" value="VTT_dom"/>
</dbReference>
<evidence type="ECO:0000256" key="3">
    <source>
        <dbReference type="ARBA" id="ARBA00022692"/>
    </source>
</evidence>
<reference evidence="9" key="1">
    <citation type="journal article" date="2019" name="Int. J. Syst. Evol. Microbiol.">
        <title>The Global Catalogue of Microorganisms (GCM) 10K type strain sequencing project: providing services to taxonomists for standard genome sequencing and annotation.</title>
        <authorList>
            <consortium name="The Broad Institute Genomics Platform"/>
            <consortium name="The Broad Institute Genome Sequencing Center for Infectious Disease"/>
            <person name="Wu L."/>
            <person name="Ma J."/>
        </authorList>
    </citation>
    <scope>NUCLEOTIDE SEQUENCE [LARGE SCALE GENOMIC DNA]</scope>
    <source>
        <strain evidence="9">CCM 8903</strain>
    </source>
</reference>
<comment type="subcellular location">
    <subcellularLocation>
        <location evidence="1 6">Cell membrane</location>
        <topology evidence="1 6">Multi-pass membrane protein</topology>
    </subcellularLocation>
</comment>